<dbReference type="EC" id="1.1.1.312" evidence="4"/>
<feature type="signal peptide" evidence="1">
    <location>
        <begin position="1"/>
        <end position="29"/>
    </location>
</feature>
<dbReference type="AlphaFoldDB" id="A0A518HJ30"/>
<dbReference type="GO" id="GO:0050606">
    <property type="term" value="F:4-carboxy-2-hydroxymuconate semialdehyde hemiacetal dehydrogenase activity"/>
    <property type="evidence" value="ECO:0007669"/>
    <property type="project" value="UniProtKB-EC"/>
</dbReference>
<dbReference type="InterPro" id="IPR036291">
    <property type="entry name" value="NAD(P)-bd_dom_sf"/>
</dbReference>
<dbReference type="PANTHER" id="PTHR43818:SF5">
    <property type="entry name" value="OXIDOREDUCTASE FAMILY PROTEIN"/>
    <property type="match status" value="1"/>
</dbReference>
<dbReference type="RefSeq" id="WP_145384629.1">
    <property type="nucleotide sequence ID" value="NZ_CP037423.1"/>
</dbReference>
<organism evidence="4 5">
    <name type="scientific">Stieleria neptunia</name>
    <dbReference type="NCBI Taxonomy" id="2527979"/>
    <lineage>
        <taxon>Bacteria</taxon>
        <taxon>Pseudomonadati</taxon>
        <taxon>Planctomycetota</taxon>
        <taxon>Planctomycetia</taxon>
        <taxon>Pirellulales</taxon>
        <taxon>Pirellulaceae</taxon>
        <taxon>Stieleria</taxon>
    </lineage>
</organism>
<evidence type="ECO:0000259" key="3">
    <source>
        <dbReference type="Pfam" id="PF19051"/>
    </source>
</evidence>
<keyword evidence="1" id="KW-0732">Signal</keyword>
<keyword evidence="4" id="KW-0560">Oxidoreductase</keyword>
<dbReference type="Gene3D" id="3.40.50.720">
    <property type="entry name" value="NAD(P)-binding Rossmann-like Domain"/>
    <property type="match status" value="1"/>
</dbReference>
<dbReference type="Gene3D" id="3.30.360.10">
    <property type="entry name" value="Dihydrodipicolinate Reductase, domain 2"/>
    <property type="match status" value="1"/>
</dbReference>
<dbReference type="OrthoDB" id="9788246at2"/>
<dbReference type="Proteomes" id="UP000319004">
    <property type="component" value="Chromosome"/>
</dbReference>
<keyword evidence="5" id="KW-1185">Reference proteome</keyword>
<dbReference type="GO" id="GO:0000166">
    <property type="term" value="F:nucleotide binding"/>
    <property type="evidence" value="ECO:0007669"/>
    <property type="project" value="InterPro"/>
</dbReference>
<dbReference type="EMBL" id="CP037423">
    <property type="protein sequence ID" value="QDV40823.1"/>
    <property type="molecule type" value="Genomic_DNA"/>
</dbReference>
<accession>A0A518HJ30</accession>
<protein>
    <submittedName>
        <fullName evidence="4">4-carboxy-2-hydroxymuconate-6-semialdehyde dehydrogenase</fullName>
        <ecNumber evidence="4">1.1.1.312</ecNumber>
    </submittedName>
</protein>
<gene>
    <name evidence="4" type="primary">ligC_2</name>
    <name evidence="4" type="ORF">Enr13x_06590</name>
</gene>
<feature type="domain" description="Gfo/Idh/MocA-like oxidoreductase N-terminal" evidence="2">
    <location>
        <begin position="37"/>
        <end position="152"/>
    </location>
</feature>
<dbReference type="InterPro" id="IPR043906">
    <property type="entry name" value="Gfo/Idh/MocA_OxRdtase_bact_C"/>
</dbReference>
<feature type="domain" description="Gfo/Idh/MocA-like oxidoreductase bacterial type C-terminal" evidence="3">
    <location>
        <begin position="192"/>
        <end position="253"/>
    </location>
</feature>
<sequence precursor="true">MQSLTRRKLIVRGSAVGLSALSYANVARAASDRGLPRIGFIGCGGRSKSLLQGFSGEATVTWACDPDQQHAAAFQKLSGAKHVTDDLRRILDDRSVDAVVVATPDHWHAPASIMACDAGKHVYVEKPCSHNFREGQLLVRAARRNNVVVQHGTQSRTHPLVVRAINMLRDGVIGDVLVGKAWNIQRRRNIGHAKPSAPPSHVDYDTWVGPAEFLPFQSNRFHYDWHWWHNFGTGDIGNDGTHELDIARWGLGVEGLPRKASAIGGKFYFDDDQQFPDTATCVFQWPGDRKPQSNKQLIFEMRIWSKNMPHNCDTGIEFYGTKGMLFVSKRGKLAVWDDSNQPIAIPASTGSSTLPKNHQADFLQAFTENRRPAAEIEIGHDSCSLVHLANISVTVGRSLSIDPETQTIHGDLEANAMLGRKYRAGGHWSVPPGKDL</sequence>
<dbReference type="KEGG" id="snep:Enr13x_06590"/>
<evidence type="ECO:0000313" key="5">
    <source>
        <dbReference type="Proteomes" id="UP000319004"/>
    </source>
</evidence>
<dbReference type="SUPFAM" id="SSF55347">
    <property type="entry name" value="Glyceraldehyde-3-phosphate dehydrogenase-like, C-terminal domain"/>
    <property type="match status" value="1"/>
</dbReference>
<evidence type="ECO:0000313" key="4">
    <source>
        <dbReference type="EMBL" id="QDV40823.1"/>
    </source>
</evidence>
<proteinExistence type="predicted"/>
<dbReference type="PANTHER" id="PTHR43818">
    <property type="entry name" value="BCDNA.GH03377"/>
    <property type="match status" value="1"/>
</dbReference>
<dbReference type="Pfam" id="PF19051">
    <property type="entry name" value="GFO_IDH_MocA_C2"/>
    <property type="match status" value="2"/>
</dbReference>
<feature type="domain" description="Gfo/Idh/MocA-like oxidoreductase bacterial type C-terminal" evidence="3">
    <location>
        <begin position="355"/>
        <end position="424"/>
    </location>
</feature>
<evidence type="ECO:0000256" key="1">
    <source>
        <dbReference type="SAM" id="SignalP"/>
    </source>
</evidence>
<reference evidence="4 5" key="1">
    <citation type="submission" date="2019-03" db="EMBL/GenBank/DDBJ databases">
        <title>Deep-cultivation of Planctomycetes and their phenomic and genomic characterization uncovers novel biology.</title>
        <authorList>
            <person name="Wiegand S."/>
            <person name="Jogler M."/>
            <person name="Boedeker C."/>
            <person name="Pinto D."/>
            <person name="Vollmers J."/>
            <person name="Rivas-Marin E."/>
            <person name="Kohn T."/>
            <person name="Peeters S.H."/>
            <person name="Heuer A."/>
            <person name="Rast P."/>
            <person name="Oberbeckmann S."/>
            <person name="Bunk B."/>
            <person name="Jeske O."/>
            <person name="Meyerdierks A."/>
            <person name="Storesund J.E."/>
            <person name="Kallscheuer N."/>
            <person name="Luecker S."/>
            <person name="Lage O.M."/>
            <person name="Pohl T."/>
            <person name="Merkel B.J."/>
            <person name="Hornburger P."/>
            <person name="Mueller R.-W."/>
            <person name="Bruemmer F."/>
            <person name="Labrenz M."/>
            <person name="Spormann A.M."/>
            <person name="Op den Camp H."/>
            <person name="Overmann J."/>
            <person name="Amann R."/>
            <person name="Jetten M.S.M."/>
            <person name="Mascher T."/>
            <person name="Medema M.H."/>
            <person name="Devos D.P."/>
            <person name="Kaster A.-K."/>
            <person name="Ovreas L."/>
            <person name="Rohde M."/>
            <person name="Galperin M.Y."/>
            <person name="Jogler C."/>
        </authorList>
    </citation>
    <scope>NUCLEOTIDE SEQUENCE [LARGE SCALE GENOMIC DNA]</scope>
    <source>
        <strain evidence="4 5">Enr13</strain>
    </source>
</reference>
<evidence type="ECO:0000259" key="2">
    <source>
        <dbReference type="Pfam" id="PF01408"/>
    </source>
</evidence>
<name>A0A518HJ30_9BACT</name>
<feature type="chain" id="PRO_5021784096" evidence="1">
    <location>
        <begin position="30"/>
        <end position="436"/>
    </location>
</feature>
<dbReference type="Pfam" id="PF01408">
    <property type="entry name" value="GFO_IDH_MocA"/>
    <property type="match status" value="1"/>
</dbReference>
<dbReference type="InterPro" id="IPR050463">
    <property type="entry name" value="Gfo/Idh/MocA_oxidrdct_glycsds"/>
</dbReference>
<dbReference type="SUPFAM" id="SSF51735">
    <property type="entry name" value="NAD(P)-binding Rossmann-fold domains"/>
    <property type="match status" value="1"/>
</dbReference>
<dbReference type="InterPro" id="IPR000683">
    <property type="entry name" value="Gfo/Idh/MocA-like_OxRdtase_N"/>
</dbReference>